<dbReference type="Gene3D" id="2.60.40.1120">
    <property type="entry name" value="Carboxypeptidase-like, regulatory domain"/>
    <property type="match status" value="1"/>
</dbReference>
<organism evidence="10 11">
    <name type="scientific">Jilunia laotingensis</name>
    <dbReference type="NCBI Taxonomy" id="2763675"/>
    <lineage>
        <taxon>Bacteria</taxon>
        <taxon>Pseudomonadati</taxon>
        <taxon>Bacteroidota</taxon>
        <taxon>Bacteroidia</taxon>
        <taxon>Bacteroidales</taxon>
        <taxon>Bacteroidaceae</taxon>
        <taxon>Jilunia</taxon>
    </lineage>
</organism>
<dbReference type="InterPro" id="IPR037066">
    <property type="entry name" value="Plug_dom_sf"/>
</dbReference>
<dbReference type="NCBIfam" id="TIGR04057">
    <property type="entry name" value="SusC_RagA_signa"/>
    <property type="match status" value="1"/>
</dbReference>
<keyword evidence="10" id="KW-0675">Receptor</keyword>
<dbReference type="PROSITE" id="PS51257">
    <property type="entry name" value="PROKAR_LIPOPROTEIN"/>
    <property type="match status" value="1"/>
</dbReference>
<evidence type="ECO:0000256" key="7">
    <source>
        <dbReference type="PROSITE-ProRule" id="PRU01360"/>
    </source>
</evidence>
<dbReference type="NCBIfam" id="TIGR04056">
    <property type="entry name" value="OMP_RagA_SusC"/>
    <property type="match status" value="1"/>
</dbReference>
<dbReference type="Proteomes" id="UP000651085">
    <property type="component" value="Unassembled WGS sequence"/>
</dbReference>
<keyword evidence="4 7" id="KW-0812">Transmembrane</keyword>
<dbReference type="InterPro" id="IPR023996">
    <property type="entry name" value="TonB-dep_OMP_SusC/RagA"/>
</dbReference>
<evidence type="ECO:0000256" key="2">
    <source>
        <dbReference type="ARBA" id="ARBA00022448"/>
    </source>
</evidence>
<accession>A0A926IPW8</accession>
<evidence type="ECO:0000313" key="11">
    <source>
        <dbReference type="Proteomes" id="UP000651085"/>
    </source>
</evidence>
<dbReference type="PROSITE" id="PS52016">
    <property type="entry name" value="TONB_DEPENDENT_REC_3"/>
    <property type="match status" value="1"/>
</dbReference>
<keyword evidence="5 7" id="KW-0472">Membrane</keyword>
<comment type="subcellular location">
    <subcellularLocation>
        <location evidence="1 7">Cell outer membrane</location>
        <topology evidence="1 7">Multi-pass membrane protein</topology>
    </subcellularLocation>
</comment>
<dbReference type="Gene3D" id="2.170.130.10">
    <property type="entry name" value="TonB-dependent receptor, plug domain"/>
    <property type="match status" value="1"/>
</dbReference>
<feature type="chain" id="PRO_5036881261" evidence="8">
    <location>
        <begin position="23"/>
        <end position="1028"/>
    </location>
</feature>
<evidence type="ECO:0000259" key="9">
    <source>
        <dbReference type="Pfam" id="PF07715"/>
    </source>
</evidence>
<dbReference type="SUPFAM" id="SSF56935">
    <property type="entry name" value="Porins"/>
    <property type="match status" value="1"/>
</dbReference>
<dbReference type="EMBL" id="JACRTF010000001">
    <property type="protein sequence ID" value="MBC8592935.1"/>
    <property type="molecule type" value="Genomic_DNA"/>
</dbReference>
<feature type="signal peptide" evidence="8">
    <location>
        <begin position="1"/>
        <end position="22"/>
    </location>
</feature>
<dbReference type="InterPro" id="IPR023997">
    <property type="entry name" value="TonB-dep_OMP_SusC/RagA_CS"/>
</dbReference>
<sequence>MKQVKLICLILTMLGCCPGLFAQNMTITGKVIDVNSEPIIGANVTEKGTTNGTITDIDGNFSLNAPQGATLVISYIGYLTQEVKIASQTSLKIILKENAEALEEVVVVGVSMKRSDLTGAISQVSSKVLEEKPVTTINEALQGRVAGVMINTAAKPSDDSSIKIRGVNTINSGSTPIYVIDGLVMGNDQGGFNSINVNDVASVQVLKDASATALYGSRGANGVVLITTKKGKEGVGKVNYDGWFGITKMSQRPKTMSAQELFNLRLDAFANGYMYNNPDGNRQDYIDNTLLKTNIAFHDQEFDTYRSGQSYDWLDQVVQTGYQQNHNISFSKGTDNSSIYISLGYSDVKGLVKTTEQTRYSGRVNAETNIKSWLKVGTNTSFNHVKDGMPSDDVYNKALWANPLLNYNPYKDDATRHDKDYLTLFYRAHSEENNNDYNPFNSLEVIRDRTRNRITSSNFLNINPIEGLNIRTSFAIDYSTQAWYEYTPTGIQESIRGNEGDSKAKHERWEYMNWQWDNSITYDKTIGKHRINALFSTSTSRINTNYTKAEGSRFASDDLTYKDLAGAALKNKTYIGSDFTGKTLVSFVGRANYDYDKRYFATATLRYDGSSKFADGNRWGLFPSFSLAWEMTNEAFMEDQNIFDRLKLRAGYGAVGNQDIEDFVYATLYYSTINDGIPTYSGTGLRGNPSISWESQKQTNIGIDMSFLNDRLSVSLDGFFIKNEGLLQKYDLPGTFGYNQTWGNIGVVENKGFEATINANIIKTKDFNWNLSVNYSMDKNKVTELYEGADILSNENEREKSVFLNQSLNSIYTYKYGGIANESNREQWEGITYYGKTVGLGDIYVLDLSGPDGKPDGIIDQHDRTIVGKSDPKFYGGFSTDFSYKGFTLNAVFNYSYGAKKISPYYESLASSVGLSMATPDLKDRWTPDNTGAKFPRVVTNATDYNRYSPSESDFTLQNASYLRLATLTLAYNFPSSMLAKAKISNLRLYVTGSNLFCATKYKGFDPETGDWGYPPTKMYVFGLNFSF</sequence>
<dbReference type="Pfam" id="PF13715">
    <property type="entry name" value="CarbopepD_reg_2"/>
    <property type="match status" value="1"/>
</dbReference>
<evidence type="ECO:0000256" key="4">
    <source>
        <dbReference type="ARBA" id="ARBA00022692"/>
    </source>
</evidence>
<keyword evidence="6 7" id="KW-0998">Cell outer membrane</keyword>
<dbReference type="SUPFAM" id="SSF49464">
    <property type="entry name" value="Carboxypeptidase regulatory domain-like"/>
    <property type="match status" value="1"/>
</dbReference>
<protein>
    <submittedName>
        <fullName evidence="10">TonB-dependent receptor</fullName>
    </submittedName>
</protein>
<dbReference type="InterPro" id="IPR012910">
    <property type="entry name" value="Plug_dom"/>
</dbReference>
<evidence type="ECO:0000256" key="5">
    <source>
        <dbReference type="ARBA" id="ARBA00023136"/>
    </source>
</evidence>
<gene>
    <name evidence="10" type="ORF">H8744_06635</name>
</gene>
<reference evidence="10" key="1">
    <citation type="submission" date="2020-08" db="EMBL/GenBank/DDBJ databases">
        <title>Genome public.</title>
        <authorList>
            <person name="Liu C."/>
            <person name="Sun Q."/>
        </authorList>
    </citation>
    <scope>NUCLEOTIDE SEQUENCE</scope>
    <source>
        <strain evidence="10">N12</strain>
    </source>
</reference>
<keyword evidence="2 7" id="KW-0813">Transport</keyword>
<dbReference type="Pfam" id="PF07715">
    <property type="entry name" value="Plug"/>
    <property type="match status" value="1"/>
</dbReference>
<dbReference type="FunFam" id="2.60.40.1120:FF:000003">
    <property type="entry name" value="Outer membrane protein Omp121"/>
    <property type="match status" value="1"/>
</dbReference>
<keyword evidence="8" id="KW-0732">Signal</keyword>
<evidence type="ECO:0000256" key="6">
    <source>
        <dbReference type="ARBA" id="ARBA00023237"/>
    </source>
</evidence>
<dbReference type="InterPro" id="IPR008969">
    <property type="entry name" value="CarboxyPept-like_regulatory"/>
</dbReference>
<dbReference type="InterPro" id="IPR039426">
    <property type="entry name" value="TonB-dep_rcpt-like"/>
</dbReference>
<proteinExistence type="inferred from homology"/>
<dbReference type="InterPro" id="IPR036942">
    <property type="entry name" value="Beta-barrel_TonB_sf"/>
</dbReference>
<evidence type="ECO:0000256" key="8">
    <source>
        <dbReference type="SAM" id="SignalP"/>
    </source>
</evidence>
<evidence type="ECO:0000256" key="3">
    <source>
        <dbReference type="ARBA" id="ARBA00022452"/>
    </source>
</evidence>
<keyword evidence="11" id="KW-1185">Reference proteome</keyword>
<feature type="domain" description="TonB-dependent receptor plug" evidence="9">
    <location>
        <begin position="114"/>
        <end position="223"/>
    </location>
</feature>
<dbReference type="AlphaFoldDB" id="A0A926IPW8"/>
<dbReference type="Gene3D" id="2.40.170.20">
    <property type="entry name" value="TonB-dependent receptor, beta-barrel domain"/>
    <property type="match status" value="1"/>
</dbReference>
<keyword evidence="3 7" id="KW-1134">Transmembrane beta strand</keyword>
<dbReference type="GO" id="GO:0009279">
    <property type="term" value="C:cell outer membrane"/>
    <property type="evidence" value="ECO:0007669"/>
    <property type="project" value="UniProtKB-SubCell"/>
</dbReference>
<comment type="caution">
    <text evidence="10">The sequence shown here is derived from an EMBL/GenBank/DDBJ whole genome shotgun (WGS) entry which is preliminary data.</text>
</comment>
<dbReference type="RefSeq" id="WP_262434098.1">
    <property type="nucleotide sequence ID" value="NZ_JACRTF010000001.1"/>
</dbReference>
<name>A0A926IPW8_9BACT</name>
<evidence type="ECO:0000313" key="10">
    <source>
        <dbReference type="EMBL" id="MBC8592935.1"/>
    </source>
</evidence>
<comment type="similarity">
    <text evidence="7">Belongs to the TonB-dependent receptor family.</text>
</comment>
<evidence type="ECO:0000256" key="1">
    <source>
        <dbReference type="ARBA" id="ARBA00004571"/>
    </source>
</evidence>